<protein>
    <submittedName>
        <fullName evidence="2">Uncharacterized protein</fullName>
    </submittedName>
</protein>
<feature type="region of interest" description="Disordered" evidence="1">
    <location>
        <begin position="31"/>
        <end position="356"/>
    </location>
</feature>
<feature type="compositionally biased region" description="Basic and acidic residues" evidence="1">
    <location>
        <begin position="441"/>
        <end position="463"/>
    </location>
</feature>
<feature type="compositionally biased region" description="Acidic residues" evidence="1">
    <location>
        <begin position="274"/>
        <end position="284"/>
    </location>
</feature>
<feature type="region of interest" description="Disordered" evidence="1">
    <location>
        <begin position="380"/>
        <end position="558"/>
    </location>
</feature>
<evidence type="ECO:0000256" key="1">
    <source>
        <dbReference type="SAM" id="MobiDB-lite"/>
    </source>
</evidence>
<proteinExistence type="predicted"/>
<accession>A0A8J1U3Y5</accession>
<gene>
    <name evidence="2" type="ORF">OFUS_LOCUS16127</name>
</gene>
<feature type="compositionally biased region" description="Basic and acidic residues" evidence="1">
    <location>
        <begin position="486"/>
        <end position="499"/>
    </location>
</feature>
<evidence type="ECO:0000313" key="2">
    <source>
        <dbReference type="EMBL" id="CAH1790977.1"/>
    </source>
</evidence>
<dbReference type="AlphaFoldDB" id="A0A8J1U3Y5"/>
<keyword evidence="3" id="KW-1185">Reference proteome</keyword>
<comment type="caution">
    <text evidence="2">The sequence shown here is derived from an EMBL/GenBank/DDBJ whole genome shotgun (WGS) entry which is preliminary data.</text>
</comment>
<feature type="compositionally biased region" description="Basic and acidic residues" evidence="1">
    <location>
        <begin position="31"/>
        <end position="59"/>
    </location>
</feature>
<feature type="compositionally biased region" description="Basic and acidic residues" evidence="1">
    <location>
        <begin position="347"/>
        <end position="356"/>
    </location>
</feature>
<evidence type="ECO:0000313" key="3">
    <source>
        <dbReference type="Proteomes" id="UP000749559"/>
    </source>
</evidence>
<feature type="compositionally biased region" description="Basic and acidic residues" evidence="1">
    <location>
        <begin position="312"/>
        <end position="339"/>
    </location>
</feature>
<organism evidence="2 3">
    <name type="scientific">Owenia fusiformis</name>
    <name type="common">Polychaete worm</name>
    <dbReference type="NCBI Taxonomy" id="6347"/>
    <lineage>
        <taxon>Eukaryota</taxon>
        <taxon>Metazoa</taxon>
        <taxon>Spiralia</taxon>
        <taxon>Lophotrochozoa</taxon>
        <taxon>Annelida</taxon>
        <taxon>Polychaeta</taxon>
        <taxon>Sedentaria</taxon>
        <taxon>Canalipalpata</taxon>
        <taxon>Sabellida</taxon>
        <taxon>Oweniida</taxon>
        <taxon>Oweniidae</taxon>
        <taxon>Owenia</taxon>
    </lineage>
</organism>
<feature type="compositionally biased region" description="Polar residues" evidence="1">
    <location>
        <begin position="153"/>
        <end position="166"/>
    </location>
</feature>
<feature type="compositionally biased region" description="Basic and acidic residues" evidence="1">
    <location>
        <begin position="400"/>
        <end position="429"/>
    </location>
</feature>
<name>A0A8J1U3Y5_OWEFU</name>
<dbReference type="EMBL" id="CAIIXF020000008">
    <property type="protein sequence ID" value="CAH1790977.1"/>
    <property type="molecule type" value="Genomic_DNA"/>
</dbReference>
<dbReference type="OrthoDB" id="10255185at2759"/>
<feature type="compositionally biased region" description="Basic and acidic residues" evidence="1">
    <location>
        <begin position="209"/>
        <end position="223"/>
    </location>
</feature>
<sequence length="558" mass="64907">MSQSLIPIAGQGRSPGQPSRLLAMKSEYQKKMADDVARRKEQDARNRQQKIAERYDDQQNRAITKVRSSPDSRNKKGSIREFFNQRREIENSPNQTNNQSRQQHYKSVKQAHNLIRNKPPISPGSAHSQGMVKRDSAGRDRSNPLAPLDRHNSASSDAGSTDSVSKSPFVGKPKLARKQRTESLDRNHKKALIKIGKDSYHSDSALSSHEPKSKVKSRVKCEEVFPDSSDDDTGTLTDYQKWQQEQDQEKAERLKKHKESKMKERPPFTLDFTQGDDAEGDEVLEVASGRIDDAASAELSGRSEGTSSVALRNKEQAERLKRLQEQQEELDRQTREELAKKKRQEKARKEQEELARKLKEQEEKILAEISKRQRELEQIKLESTNEEEEAFNVGAHTKFAKREAERRRREAASRDHERQLAEEEARKAQEEEEARCEEEEEARRLEEEERWRLEEQQLEEEKRRKLHRRKEQEQQRFAETPGQPNHHADSSPRYEDSPRRSSRTKTPKDVFPTKAKPHRKRQTRTQETDYYDEGNKTHRVEPTPPPQPKHNDPSDIYA</sequence>
<feature type="compositionally biased region" description="Basic and acidic residues" evidence="1">
    <location>
        <begin position="132"/>
        <end position="152"/>
    </location>
</feature>
<feature type="compositionally biased region" description="Acidic residues" evidence="1">
    <location>
        <begin position="224"/>
        <end position="233"/>
    </location>
</feature>
<feature type="compositionally biased region" description="Polar residues" evidence="1">
    <location>
        <begin position="91"/>
        <end position="102"/>
    </location>
</feature>
<feature type="non-terminal residue" evidence="2">
    <location>
        <position position="1"/>
    </location>
</feature>
<feature type="compositionally biased region" description="Acidic residues" evidence="1">
    <location>
        <begin position="430"/>
        <end position="440"/>
    </location>
</feature>
<feature type="compositionally biased region" description="Basic and acidic residues" evidence="1">
    <location>
        <begin position="549"/>
        <end position="558"/>
    </location>
</feature>
<dbReference type="Proteomes" id="UP000749559">
    <property type="component" value="Unassembled WGS sequence"/>
</dbReference>
<reference evidence="2" key="1">
    <citation type="submission" date="2022-03" db="EMBL/GenBank/DDBJ databases">
        <authorList>
            <person name="Martin C."/>
        </authorList>
    </citation>
    <scope>NUCLEOTIDE SEQUENCE</scope>
</reference>